<gene>
    <name evidence="4" type="ORF">PTSG_03691</name>
</gene>
<feature type="compositionally biased region" description="Low complexity" evidence="2">
    <location>
        <begin position="161"/>
        <end position="173"/>
    </location>
</feature>
<feature type="domain" description="Costars" evidence="3">
    <location>
        <begin position="499"/>
        <end position="578"/>
    </location>
</feature>
<feature type="region of interest" description="Disordered" evidence="2">
    <location>
        <begin position="161"/>
        <end position="460"/>
    </location>
</feature>
<feature type="compositionally biased region" description="Basic and acidic residues" evidence="2">
    <location>
        <begin position="426"/>
        <end position="437"/>
    </location>
</feature>
<dbReference type="EMBL" id="GL832962">
    <property type="protein sequence ID" value="EGD83053.1"/>
    <property type="molecule type" value="Genomic_DNA"/>
</dbReference>
<feature type="compositionally biased region" description="Basic residues" evidence="2">
    <location>
        <begin position="211"/>
        <end position="221"/>
    </location>
</feature>
<feature type="compositionally biased region" description="Gly residues" evidence="2">
    <location>
        <begin position="615"/>
        <end position="627"/>
    </location>
</feature>
<feature type="compositionally biased region" description="Basic residues" evidence="2">
    <location>
        <begin position="356"/>
        <end position="368"/>
    </location>
</feature>
<feature type="compositionally biased region" description="Acidic residues" evidence="2">
    <location>
        <begin position="270"/>
        <end position="284"/>
    </location>
</feature>
<dbReference type="Proteomes" id="UP000007799">
    <property type="component" value="Unassembled WGS sequence"/>
</dbReference>
<dbReference type="OrthoDB" id="9871914at2759"/>
<dbReference type="RefSeq" id="XP_004995417.1">
    <property type="nucleotide sequence ID" value="XM_004995360.1"/>
</dbReference>
<accession>F2U6B2</accession>
<proteinExistence type="inferred from homology"/>
<dbReference type="Gene3D" id="1.10.10.1540">
    <property type="entry name" value="Costar domain"/>
    <property type="match status" value="2"/>
</dbReference>
<feature type="compositionally biased region" description="Basic residues" evidence="2">
    <location>
        <begin position="598"/>
        <end position="608"/>
    </location>
</feature>
<protein>
    <recommendedName>
        <fullName evidence="3">Costars domain-containing protein</fullName>
    </recommendedName>
</protein>
<feature type="compositionally biased region" description="Polar residues" evidence="2">
    <location>
        <begin position="175"/>
        <end position="189"/>
    </location>
</feature>
<evidence type="ECO:0000313" key="5">
    <source>
        <dbReference type="Proteomes" id="UP000007799"/>
    </source>
</evidence>
<feature type="compositionally biased region" description="Polar residues" evidence="2">
    <location>
        <begin position="439"/>
        <end position="460"/>
    </location>
</feature>
<dbReference type="InterPro" id="IPR038095">
    <property type="entry name" value="Costars_sf"/>
</dbReference>
<feature type="compositionally biased region" description="Basic and acidic residues" evidence="2">
    <location>
        <begin position="395"/>
        <end position="415"/>
    </location>
</feature>
<reference evidence="4" key="1">
    <citation type="submission" date="2009-08" db="EMBL/GenBank/DDBJ databases">
        <title>Annotation of Salpingoeca rosetta.</title>
        <authorList>
            <consortium name="The Broad Institute Genome Sequencing Platform"/>
            <person name="Russ C."/>
            <person name="Cuomo C."/>
            <person name="Burger G."/>
            <person name="Gray M.W."/>
            <person name="Holland P.W.H."/>
            <person name="King N."/>
            <person name="Lang F.B.F."/>
            <person name="Roger A.J."/>
            <person name="Ruiz-Trillo I."/>
            <person name="Young S.K."/>
            <person name="Zeng Q."/>
            <person name="Gargeya S."/>
            <person name="Alvarado L."/>
            <person name="Berlin A."/>
            <person name="Chapman S.B."/>
            <person name="Chen Z."/>
            <person name="Freedman E."/>
            <person name="Gellesch M."/>
            <person name="Goldberg J."/>
            <person name="Griggs A."/>
            <person name="Gujja S."/>
            <person name="Heilman E."/>
            <person name="Heiman D."/>
            <person name="Howarth C."/>
            <person name="Mehta T."/>
            <person name="Neiman D."/>
            <person name="Pearson M."/>
            <person name="Roberts A."/>
            <person name="Saif S."/>
            <person name="Shea T."/>
            <person name="Shenoy N."/>
            <person name="Sisk P."/>
            <person name="Stolte C."/>
            <person name="Sykes S."/>
            <person name="White J."/>
            <person name="Yandava C."/>
            <person name="Haas B."/>
            <person name="Nusbaum C."/>
            <person name="Birren B."/>
        </authorList>
    </citation>
    <scope>NUCLEOTIDE SEQUENCE [LARGE SCALE GENOMIC DNA]</scope>
    <source>
        <strain evidence="4">ATCC 50818</strain>
    </source>
</reference>
<dbReference type="GO" id="GO:0032970">
    <property type="term" value="P:regulation of actin filament-based process"/>
    <property type="evidence" value="ECO:0007669"/>
    <property type="project" value="TreeGrafter"/>
</dbReference>
<name>F2U6B2_SALR5</name>
<sequence>MDVAMSEPAQLAETADAVAEILTALAVEPDMGGLSDQFQWWSDLVDGSDEDEDEDDDDDDDDDDEDHNDHNDHNDHEEDCEEPSHGQPEAPPSDLSRQQQGTAPSGATALTSSSLSSSTTNTSDTSTTSTAAATMTAAPPTIVVDDATGASSTKGILKAETAAPATSTAAPSAKDQLQTIQYPTSGSNFSRWRRRAMSRRAKNFQSSLRLSIRKRSQRKRAPGSQQPDENTEPNKENYVDGIAEVLTVLAERGKEGDAGNGDAPLPETKEQEEEEEEEEEEGEVVEGSPLQRGRSGNSLAKPAHLAAKNKTTSNSSDGDGKDDSTPSFARHVRESMRRRMSSFSRHSPIRDSRSPTMRRRAVAARSKYKSPSARSSGGTRRGDAVPTSASVEGRVGGDHGHPGDGDDDGKGDWKQRSRSSAVVSIRRKDEDQQDRRTALSATASAMNVTQGSSGDVSSHGTHQEAVMLKRAVRGLSRSRLSASVRRGHISHKSAKLSAKFVADELEKLVAAIKRIGRLDKPTGQYNVTFGVLFEKTEDVFAASDVDGILLTARSVGLITYLGGLLFPGRDDLVLITLVSDQVPQDENAYTLGQIRNVSMRRSRRRSTKGKREDTTGGGGGGGGGGAIPFGEQRLGASVRRGELSANSATAAIKWVDTQIRLLVEAIIKYGLRNDDGNLQINFGVLYDKTVNTLEAAEVGALLDSARAKGVVSFVGDNLKVFDDDLTTITLLTEHVTDSTQDTYTFGEIRRLSLRQRRPSRRSRRSQRRD</sequence>
<dbReference type="KEGG" id="sre:PTSG_03691"/>
<feature type="compositionally biased region" description="Basic residues" evidence="2">
    <location>
        <begin position="191"/>
        <end position="202"/>
    </location>
</feature>
<dbReference type="InParanoid" id="F2U6B2"/>
<dbReference type="PANTHER" id="PTHR46334">
    <property type="entry name" value="COSTARS FAMILY PROTEIN ABRACL"/>
    <property type="match status" value="1"/>
</dbReference>
<dbReference type="PANTHER" id="PTHR46334:SF1">
    <property type="entry name" value="COSTARS FAMILY PROTEIN ABRACL"/>
    <property type="match status" value="1"/>
</dbReference>
<dbReference type="Pfam" id="PF14705">
    <property type="entry name" value="Costars"/>
    <property type="match status" value="2"/>
</dbReference>
<evidence type="ECO:0000259" key="3">
    <source>
        <dbReference type="SMART" id="SM01283"/>
    </source>
</evidence>
<feature type="region of interest" description="Disordered" evidence="2">
    <location>
        <begin position="30"/>
        <end position="147"/>
    </location>
</feature>
<feature type="domain" description="Costars" evidence="3">
    <location>
        <begin position="653"/>
        <end position="731"/>
    </location>
</feature>
<keyword evidence="5" id="KW-1185">Reference proteome</keyword>
<feature type="compositionally biased region" description="Low complexity" evidence="2">
    <location>
        <begin position="102"/>
        <end position="141"/>
    </location>
</feature>
<dbReference type="SMART" id="SM01283">
    <property type="entry name" value="Costars"/>
    <property type="match status" value="2"/>
</dbReference>
<dbReference type="AlphaFoldDB" id="F2U6B2"/>
<feature type="compositionally biased region" description="Acidic residues" evidence="2">
    <location>
        <begin position="46"/>
        <end position="66"/>
    </location>
</feature>
<dbReference type="InterPro" id="IPR027817">
    <property type="entry name" value="Costars_dom"/>
</dbReference>
<feature type="compositionally biased region" description="Basic and acidic residues" evidence="2">
    <location>
        <begin position="67"/>
        <end position="76"/>
    </location>
</feature>
<feature type="region of interest" description="Disordered" evidence="2">
    <location>
        <begin position="598"/>
        <end position="627"/>
    </location>
</feature>
<dbReference type="GeneID" id="16075998"/>
<comment type="similarity">
    <text evidence="1">Belongs to the costars family.</text>
</comment>
<dbReference type="InterPro" id="IPR044302">
    <property type="entry name" value="Costars"/>
</dbReference>
<evidence type="ECO:0000256" key="1">
    <source>
        <dbReference type="ARBA" id="ARBA00006126"/>
    </source>
</evidence>
<organism evidence="5">
    <name type="scientific">Salpingoeca rosetta (strain ATCC 50818 / BSB-021)</name>
    <dbReference type="NCBI Taxonomy" id="946362"/>
    <lineage>
        <taxon>Eukaryota</taxon>
        <taxon>Choanoflagellata</taxon>
        <taxon>Craspedida</taxon>
        <taxon>Salpingoecidae</taxon>
        <taxon>Salpingoeca</taxon>
    </lineage>
</organism>
<evidence type="ECO:0000313" key="4">
    <source>
        <dbReference type="EMBL" id="EGD83053.1"/>
    </source>
</evidence>
<dbReference type="OMA" id="GVATEYN"/>
<evidence type="ECO:0000256" key="2">
    <source>
        <dbReference type="SAM" id="MobiDB-lite"/>
    </source>
</evidence>